<dbReference type="InterPro" id="IPR004839">
    <property type="entry name" value="Aminotransferase_I/II_large"/>
</dbReference>
<evidence type="ECO:0000313" key="8">
    <source>
        <dbReference type="EMBL" id="RAM35313.1"/>
    </source>
</evidence>
<evidence type="ECO:0000256" key="4">
    <source>
        <dbReference type="ARBA" id="ARBA00022679"/>
    </source>
</evidence>
<dbReference type="InterPro" id="IPR015424">
    <property type="entry name" value="PyrdxlP-dep_Trfase"/>
</dbReference>
<dbReference type="Gene3D" id="3.90.1150.10">
    <property type="entry name" value="Aspartate Aminotransferase, domain 1"/>
    <property type="match status" value="1"/>
</dbReference>
<evidence type="ECO:0000313" key="9">
    <source>
        <dbReference type="Proteomes" id="UP000249166"/>
    </source>
</evidence>
<dbReference type="GO" id="GO:0030170">
    <property type="term" value="F:pyridoxal phosphate binding"/>
    <property type="evidence" value="ECO:0007669"/>
    <property type="project" value="InterPro"/>
</dbReference>
<gene>
    <name evidence="8" type="ORF">DBZ45_22380</name>
</gene>
<dbReference type="GO" id="GO:0005737">
    <property type="term" value="C:cytoplasm"/>
    <property type="evidence" value="ECO:0007669"/>
    <property type="project" value="TreeGrafter"/>
</dbReference>
<dbReference type="GO" id="GO:0016212">
    <property type="term" value="F:kynurenine-oxoglutarate transaminase activity"/>
    <property type="evidence" value="ECO:0007669"/>
    <property type="project" value="TreeGrafter"/>
</dbReference>
<evidence type="ECO:0000256" key="5">
    <source>
        <dbReference type="ARBA" id="ARBA00022898"/>
    </source>
</evidence>
<dbReference type="PANTHER" id="PTHR43807:SF20">
    <property type="entry name" value="FI04487P"/>
    <property type="match status" value="1"/>
</dbReference>
<dbReference type="AlphaFoldDB" id="A0A328HE78"/>
<dbReference type="InterPro" id="IPR051326">
    <property type="entry name" value="Kynurenine-oxoglutarate_AT"/>
</dbReference>
<dbReference type="OrthoDB" id="4436468at2"/>
<evidence type="ECO:0000256" key="1">
    <source>
        <dbReference type="ARBA" id="ARBA00001933"/>
    </source>
</evidence>
<dbReference type="Gene3D" id="3.40.640.10">
    <property type="entry name" value="Type I PLP-dependent aspartate aminotransferase-like (Major domain)"/>
    <property type="match status" value="1"/>
</dbReference>
<dbReference type="CDD" id="cd00609">
    <property type="entry name" value="AAT_like"/>
    <property type="match status" value="1"/>
</dbReference>
<feature type="domain" description="Aminotransferase class I/classII large" evidence="7">
    <location>
        <begin position="77"/>
        <end position="430"/>
    </location>
</feature>
<proteinExistence type="inferred from homology"/>
<comment type="cofactor">
    <cofactor evidence="1">
        <name>pyridoxal 5'-phosphate</name>
        <dbReference type="ChEBI" id="CHEBI:597326"/>
    </cofactor>
</comment>
<sequence>MLRTYRIRGPGYHDWGTAAKAPAAEKSAEQTGRKPMTETLPAPWQRAATGANLLAKNGALGVTIFEEITTLAMQTGAINLGQGFPDEDGPAEIKAAAQAAIAEGSNQYAPGKGVPQLRKAVSAHQKRFYGLEPDPDTEIIVTTGATEAIAASLLALVGPGDEVLTFEPFYDSYGAIIGLSGATHVTAPLLAPDFHPDSAALEAAFTDRTKVVLLNNPHNPTGAVFPREVLQRVVDLARKHNAIIITDEVYEHLTFGVSHIPVATLPGAADRTVTISSAGKTFSFTGWKVGWLTGPEHLVAAVRTVKQFLTYSSGTPFQSAIATGLALPDEFYQGISTTLRKKRDILSEGLRAAGLEVFTPEGTYFVNVDTSPLGIRDSVDLARRLPALVGVAAIPVPVFCHPEGAERTRSLLRFAFCKRNEVLEEAAARLATLRDRL</sequence>
<keyword evidence="3 8" id="KW-0032">Aminotransferase</keyword>
<evidence type="ECO:0000256" key="3">
    <source>
        <dbReference type="ARBA" id="ARBA00022576"/>
    </source>
</evidence>
<accession>A0A328HE78</accession>
<comment type="similarity">
    <text evidence="2">Belongs to the class-I pyridoxal-phosphate-dependent aminotransferase family.</text>
</comment>
<keyword evidence="5" id="KW-0663">Pyridoxal phosphate</keyword>
<dbReference type="InterPro" id="IPR015421">
    <property type="entry name" value="PyrdxlP-dep_Trfase_major"/>
</dbReference>
<organism evidence="8 9">
    <name type="scientific">Arthrobacter globiformis</name>
    <dbReference type="NCBI Taxonomy" id="1665"/>
    <lineage>
        <taxon>Bacteria</taxon>
        <taxon>Bacillati</taxon>
        <taxon>Actinomycetota</taxon>
        <taxon>Actinomycetes</taxon>
        <taxon>Micrococcales</taxon>
        <taxon>Micrococcaceae</taxon>
        <taxon>Arthrobacter</taxon>
    </lineage>
</organism>
<dbReference type="SUPFAM" id="SSF53383">
    <property type="entry name" value="PLP-dependent transferases"/>
    <property type="match status" value="1"/>
</dbReference>
<comment type="caution">
    <text evidence="8">The sequence shown here is derived from an EMBL/GenBank/DDBJ whole genome shotgun (WGS) entry which is preliminary data.</text>
</comment>
<evidence type="ECO:0000256" key="2">
    <source>
        <dbReference type="ARBA" id="ARBA00007441"/>
    </source>
</evidence>
<dbReference type="Proteomes" id="UP000249166">
    <property type="component" value="Unassembled WGS sequence"/>
</dbReference>
<reference evidence="8 9" key="1">
    <citation type="submission" date="2018-04" db="EMBL/GenBank/DDBJ databases">
        <title>Bacteria isolated from cave deposits of Manipur.</title>
        <authorList>
            <person name="Sahoo D."/>
            <person name="Sarangthem I."/>
            <person name="Nandeibam J."/>
        </authorList>
    </citation>
    <scope>NUCLEOTIDE SEQUENCE [LARGE SCALE GENOMIC DNA]</scope>
    <source>
        <strain evidence="9">mrc11</strain>
    </source>
</reference>
<feature type="compositionally biased region" description="Basic and acidic residues" evidence="6">
    <location>
        <begin position="26"/>
        <end position="36"/>
    </location>
</feature>
<dbReference type="InterPro" id="IPR015422">
    <property type="entry name" value="PyrdxlP-dep_Trfase_small"/>
</dbReference>
<evidence type="ECO:0000256" key="6">
    <source>
        <dbReference type="SAM" id="MobiDB-lite"/>
    </source>
</evidence>
<dbReference type="FunFam" id="3.40.640.10:FF:000024">
    <property type="entry name" value="Kynurenine--oxoglutarate transaminase 3"/>
    <property type="match status" value="1"/>
</dbReference>
<feature type="region of interest" description="Disordered" evidence="6">
    <location>
        <begin position="16"/>
        <end position="40"/>
    </location>
</feature>
<dbReference type="EMBL" id="QLNP01000105">
    <property type="protein sequence ID" value="RAM35313.1"/>
    <property type="molecule type" value="Genomic_DNA"/>
</dbReference>
<protein>
    <submittedName>
        <fullName evidence="8">Aminotransferase</fullName>
    </submittedName>
</protein>
<name>A0A328HE78_ARTGO</name>
<dbReference type="Pfam" id="PF00155">
    <property type="entry name" value="Aminotran_1_2"/>
    <property type="match status" value="1"/>
</dbReference>
<dbReference type="PANTHER" id="PTHR43807">
    <property type="entry name" value="FI04487P"/>
    <property type="match status" value="1"/>
</dbReference>
<keyword evidence="4 8" id="KW-0808">Transferase</keyword>
<evidence type="ECO:0000259" key="7">
    <source>
        <dbReference type="Pfam" id="PF00155"/>
    </source>
</evidence>